<evidence type="ECO:0000256" key="8">
    <source>
        <dbReference type="ARBA" id="ARBA00023136"/>
    </source>
</evidence>
<dbReference type="AlphaFoldDB" id="A0A0P1IFV2"/>
<sequence>MSRHPELATLAREMRGRSPIRGSLLLLVIASCLIALGLWAHLAELDDVTRVDGRIVPSADIQVIEATEPGVLQSLKIREGQVVEKGALLMEFETTQIDSQLGQEQQRAFGLMARTQRLQAEIDGTELQFSPNLIKGAPEVVRSETALYQGRQSELLAEIAILERQRQQRQQEYEEGLVDRVTADQTLRLLAEERAMMQPLVEKQMEPATTLLTLRRGEAEWEGRRTRAVAATNRLKTGLDEIDDRIRATHSRFRSAALTDLALATTELAALKPVLPALRNRADRAQVRSPVRGIVNRVHRSTIGGLARSGEELLEIVPLNDTLLVEAYVRPEDIAFLHSGQTVKVKITAYDFARYGALSGQITRIGADTITRSERNDEEVFVVEIETSNSMLDADGLAVEIIPGMIAEVDILSGRKTVLEYLLQPVVKVKDRALRE</sequence>
<feature type="domain" description="AprE-like beta-barrel" evidence="11">
    <location>
        <begin position="323"/>
        <end position="413"/>
    </location>
</feature>
<comment type="subcellular location">
    <subcellularLocation>
        <location evidence="1 9">Cell inner membrane</location>
        <topology evidence="1 9">Single-pass membrane protein</topology>
    </subcellularLocation>
</comment>
<dbReference type="PANTHER" id="PTHR30386">
    <property type="entry name" value="MEMBRANE FUSION SUBUNIT OF EMRAB-TOLC MULTIDRUG EFFLUX PUMP"/>
    <property type="match status" value="1"/>
</dbReference>
<evidence type="ECO:0000256" key="9">
    <source>
        <dbReference type="RuleBase" id="RU365093"/>
    </source>
</evidence>
<evidence type="ECO:0000313" key="12">
    <source>
        <dbReference type="EMBL" id="CUJ97987.1"/>
    </source>
</evidence>
<dbReference type="InterPro" id="IPR010129">
    <property type="entry name" value="T1SS_HlyD"/>
</dbReference>
<dbReference type="EMBL" id="CYUD01000005">
    <property type="protein sequence ID" value="CUJ97987.1"/>
    <property type="molecule type" value="Genomic_DNA"/>
</dbReference>
<evidence type="ECO:0000256" key="5">
    <source>
        <dbReference type="ARBA" id="ARBA00022519"/>
    </source>
</evidence>
<keyword evidence="13" id="KW-1185">Reference proteome</keyword>
<dbReference type="OrthoDB" id="9810980at2"/>
<evidence type="ECO:0000259" key="11">
    <source>
        <dbReference type="Pfam" id="PF26002"/>
    </source>
</evidence>
<dbReference type="Pfam" id="PF26002">
    <property type="entry name" value="Beta-barrel_AprE"/>
    <property type="match status" value="1"/>
</dbReference>
<keyword evidence="7" id="KW-1133">Transmembrane helix</keyword>
<feature type="domain" description="AprE-like long alpha-helical hairpin" evidence="10">
    <location>
        <begin position="99"/>
        <end position="280"/>
    </location>
</feature>
<dbReference type="RefSeq" id="WP_058281602.1">
    <property type="nucleotide sequence ID" value="NZ_CYUD01000005.1"/>
</dbReference>
<evidence type="ECO:0000256" key="7">
    <source>
        <dbReference type="ARBA" id="ARBA00022989"/>
    </source>
</evidence>
<dbReference type="Pfam" id="PF25994">
    <property type="entry name" value="HH_AprE"/>
    <property type="match status" value="1"/>
</dbReference>
<keyword evidence="5 9" id="KW-0997">Cell inner membrane</keyword>
<keyword evidence="4 9" id="KW-1003">Cell membrane</keyword>
<keyword evidence="3 9" id="KW-0813">Transport</keyword>
<evidence type="ECO:0000256" key="3">
    <source>
        <dbReference type="ARBA" id="ARBA00022448"/>
    </source>
</evidence>
<evidence type="ECO:0000313" key="13">
    <source>
        <dbReference type="Proteomes" id="UP000051260"/>
    </source>
</evidence>
<proteinExistence type="inferred from homology"/>
<keyword evidence="8" id="KW-0472">Membrane</keyword>
<evidence type="ECO:0000256" key="1">
    <source>
        <dbReference type="ARBA" id="ARBA00004377"/>
    </source>
</evidence>
<dbReference type="InterPro" id="IPR050739">
    <property type="entry name" value="MFP"/>
</dbReference>
<dbReference type="GO" id="GO:0015031">
    <property type="term" value="P:protein transport"/>
    <property type="evidence" value="ECO:0007669"/>
    <property type="project" value="InterPro"/>
</dbReference>
<evidence type="ECO:0000259" key="10">
    <source>
        <dbReference type="Pfam" id="PF25994"/>
    </source>
</evidence>
<evidence type="ECO:0000256" key="2">
    <source>
        <dbReference type="ARBA" id="ARBA00009477"/>
    </source>
</evidence>
<name>A0A0P1IFV2_9RHOB</name>
<protein>
    <recommendedName>
        <fullName evidence="9">Membrane fusion protein (MFP) family protein</fullName>
    </recommendedName>
</protein>
<dbReference type="PANTHER" id="PTHR30386:SF26">
    <property type="entry name" value="TRANSPORT PROTEIN COMB"/>
    <property type="match status" value="1"/>
</dbReference>
<dbReference type="PRINTS" id="PR01490">
    <property type="entry name" value="RTXTOXIND"/>
</dbReference>
<reference evidence="13" key="1">
    <citation type="submission" date="2015-09" db="EMBL/GenBank/DDBJ databases">
        <authorList>
            <person name="Rodrigo-Torres L."/>
            <person name="Arahal D.R."/>
        </authorList>
    </citation>
    <scope>NUCLEOTIDE SEQUENCE [LARGE SCALE GENOMIC DNA]</scope>
    <source>
        <strain evidence="13">CECT 5091</strain>
    </source>
</reference>
<organism evidence="12 13">
    <name type="scientific">Ruegeria denitrificans</name>
    <dbReference type="NCBI Taxonomy" id="1715692"/>
    <lineage>
        <taxon>Bacteria</taxon>
        <taxon>Pseudomonadati</taxon>
        <taxon>Pseudomonadota</taxon>
        <taxon>Alphaproteobacteria</taxon>
        <taxon>Rhodobacterales</taxon>
        <taxon>Roseobacteraceae</taxon>
        <taxon>Ruegeria</taxon>
    </lineage>
</organism>
<comment type="similarity">
    <text evidence="2 9">Belongs to the membrane fusion protein (MFP) (TC 8.A.1) family.</text>
</comment>
<keyword evidence="6" id="KW-0812">Transmembrane</keyword>
<dbReference type="Proteomes" id="UP000051260">
    <property type="component" value="Unassembled WGS sequence"/>
</dbReference>
<dbReference type="GO" id="GO:0005886">
    <property type="term" value="C:plasma membrane"/>
    <property type="evidence" value="ECO:0007669"/>
    <property type="project" value="UniProtKB-SubCell"/>
</dbReference>
<dbReference type="Gene3D" id="2.40.30.170">
    <property type="match status" value="1"/>
</dbReference>
<evidence type="ECO:0000256" key="4">
    <source>
        <dbReference type="ARBA" id="ARBA00022475"/>
    </source>
</evidence>
<gene>
    <name evidence="12" type="primary">prsE_3</name>
    <name evidence="12" type="ORF">RUE5091_01873</name>
</gene>
<dbReference type="InterPro" id="IPR058982">
    <property type="entry name" value="Beta-barrel_AprE"/>
</dbReference>
<dbReference type="PROSITE" id="PS51257">
    <property type="entry name" value="PROKAR_LIPOPROTEIN"/>
    <property type="match status" value="1"/>
</dbReference>
<evidence type="ECO:0000256" key="6">
    <source>
        <dbReference type="ARBA" id="ARBA00022692"/>
    </source>
</evidence>
<dbReference type="NCBIfam" id="TIGR01843">
    <property type="entry name" value="type_I_hlyD"/>
    <property type="match status" value="1"/>
</dbReference>
<accession>A0A0P1IFV2</accession>
<dbReference type="STRING" id="1715692.RUE5091_01873"/>
<dbReference type="InterPro" id="IPR058781">
    <property type="entry name" value="HH_AprE-like"/>
</dbReference>